<protein>
    <recommendedName>
        <fullName evidence="1">Bacterial toxin 44 domain-containing protein</fullName>
    </recommendedName>
</protein>
<dbReference type="Pfam" id="PF15607">
    <property type="entry name" value="Ntox44"/>
    <property type="match status" value="1"/>
</dbReference>
<reference evidence="2 3" key="1">
    <citation type="journal article" date="2016" name="BMC Genomics">
        <title>Combined genomic and structural analyses of a cultured magnetotactic bacterium reveals its niche adaptation to a dynamic environment.</title>
        <authorList>
            <person name="Araujo A.C."/>
            <person name="Morillo V."/>
            <person name="Cypriano J."/>
            <person name="Teixeira L.C."/>
            <person name="Leao P."/>
            <person name="Lyra S."/>
            <person name="Almeida L.G."/>
            <person name="Bazylinski D.A."/>
            <person name="Vasconcellos A.T."/>
            <person name="Abreu F."/>
            <person name="Lins U."/>
        </authorList>
    </citation>
    <scope>NUCLEOTIDE SEQUENCE [LARGE SCALE GENOMIC DNA]</scope>
    <source>
        <strain evidence="2 3">IT-1</strain>
    </source>
</reference>
<dbReference type="EMBL" id="LVJN01000020">
    <property type="protein sequence ID" value="OSM01481.1"/>
    <property type="molecule type" value="Genomic_DNA"/>
</dbReference>
<comment type="caution">
    <text evidence="2">The sequence shown here is derived from an EMBL/GenBank/DDBJ whole genome shotgun (WGS) entry which is preliminary data.</text>
</comment>
<keyword evidence="3" id="KW-1185">Reference proteome</keyword>
<evidence type="ECO:0000259" key="1">
    <source>
        <dbReference type="Pfam" id="PF15607"/>
    </source>
</evidence>
<evidence type="ECO:0000313" key="3">
    <source>
        <dbReference type="Proteomes" id="UP000194003"/>
    </source>
</evidence>
<organism evidence="2 3">
    <name type="scientific">Magnetofaba australis IT-1</name>
    <dbReference type="NCBI Taxonomy" id="1434232"/>
    <lineage>
        <taxon>Bacteria</taxon>
        <taxon>Pseudomonadati</taxon>
        <taxon>Pseudomonadota</taxon>
        <taxon>Magnetococcia</taxon>
        <taxon>Magnetococcales</taxon>
        <taxon>Magnetococcaceae</taxon>
        <taxon>Magnetofaba</taxon>
    </lineage>
</organism>
<dbReference type="AlphaFoldDB" id="A0A1Y2K0C7"/>
<feature type="domain" description="Bacterial toxin 44" evidence="1">
    <location>
        <begin position="16"/>
        <end position="117"/>
    </location>
</feature>
<proteinExistence type="predicted"/>
<dbReference type="InterPro" id="IPR028946">
    <property type="entry name" value="Ntox44"/>
</dbReference>
<sequence length="127" mass="14274">MDQNMETTRQGSDLSWINNVRDNGEWDFKNSDPKNHSWAQRERAGNINYGATCVAAGYAPATCLRAGGVFQGAMDLVRGKGWYPNSSGRPWDQNPESCYGEPDDDCKQVIEGIRYGQEVARRRRLGQ</sequence>
<gene>
    <name evidence="2" type="ORF">MAIT1_01455</name>
</gene>
<dbReference type="OrthoDB" id="6964328at2"/>
<evidence type="ECO:0000313" key="2">
    <source>
        <dbReference type="EMBL" id="OSM01481.1"/>
    </source>
</evidence>
<name>A0A1Y2K0C7_9PROT</name>
<accession>A0A1Y2K0C7</accession>
<dbReference type="Proteomes" id="UP000194003">
    <property type="component" value="Unassembled WGS sequence"/>
</dbReference>